<dbReference type="Pfam" id="PF01585">
    <property type="entry name" value="G-patch"/>
    <property type="match status" value="1"/>
</dbReference>
<dbReference type="InterPro" id="IPR002110">
    <property type="entry name" value="Ankyrin_rpt"/>
</dbReference>
<feature type="region of interest" description="Disordered" evidence="1">
    <location>
        <begin position="372"/>
        <end position="396"/>
    </location>
</feature>
<dbReference type="InParanoid" id="A9UTT1"/>
<proteinExistence type="predicted"/>
<feature type="compositionally biased region" description="Polar residues" evidence="1">
    <location>
        <begin position="210"/>
        <end position="226"/>
    </location>
</feature>
<dbReference type="RefSeq" id="XP_001743723.1">
    <property type="nucleotide sequence ID" value="XM_001743671.1"/>
</dbReference>
<evidence type="ECO:0000313" key="4">
    <source>
        <dbReference type="Proteomes" id="UP000001357"/>
    </source>
</evidence>
<dbReference type="InterPro" id="IPR000467">
    <property type="entry name" value="G_patch_dom"/>
</dbReference>
<feature type="domain" description="G-patch" evidence="2">
    <location>
        <begin position="279"/>
        <end position="325"/>
    </location>
</feature>
<dbReference type="PROSITE" id="PS50174">
    <property type="entry name" value="G_PATCH"/>
    <property type="match status" value="1"/>
</dbReference>
<keyword evidence="4" id="KW-1185">Reference proteome</keyword>
<evidence type="ECO:0000313" key="3">
    <source>
        <dbReference type="EMBL" id="EDQ91301.1"/>
    </source>
</evidence>
<dbReference type="AlphaFoldDB" id="A9UTT1"/>
<dbReference type="EMBL" id="CH991545">
    <property type="protein sequence ID" value="EDQ91301.1"/>
    <property type="molecule type" value="Genomic_DNA"/>
</dbReference>
<name>A9UTT1_MONBE</name>
<dbReference type="SMART" id="SM00443">
    <property type="entry name" value="G_patch"/>
    <property type="match status" value="1"/>
</dbReference>
<dbReference type="Pfam" id="PF12796">
    <property type="entry name" value="Ank_2"/>
    <property type="match status" value="1"/>
</dbReference>
<dbReference type="STRING" id="81824.A9UTT1"/>
<evidence type="ECO:0000256" key="1">
    <source>
        <dbReference type="SAM" id="MobiDB-lite"/>
    </source>
</evidence>
<feature type="region of interest" description="Disordered" evidence="1">
    <location>
        <begin position="204"/>
        <end position="232"/>
    </location>
</feature>
<dbReference type="FunCoup" id="A9UTT1">
    <property type="interactions" value="473"/>
</dbReference>
<dbReference type="GeneID" id="5888997"/>
<accession>A9UTT1</accession>
<dbReference type="Proteomes" id="UP000001357">
    <property type="component" value="Unassembled WGS sequence"/>
</dbReference>
<organism evidence="3 4">
    <name type="scientific">Monosiga brevicollis</name>
    <name type="common">Choanoflagellate</name>
    <dbReference type="NCBI Taxonomy" id="81824"/>
    <lineage>
        <taxon>Eukaryota</taxon>
        <taxon>Choanoflagellata</taxon>
        <taxon>Craspedida</taxon>
        <taxon>Salpingoecidae</taxon>
        <taxon>Monosiga</taxon>
    </lineage>
</organism>
<dbReference type="PANTHER" id="PTHR20923:SF1">
    <property type="entry name" value="G PATCH DOMAIN AND ANKYRIN REPEAT-CONTAINING PROTEIN 1"/>
    <property type="match status" value="1"/>
</dbReference>
<dbReference type="SUPFAM" id="SSF48403">
    <property type="entry name" value="Ankyrin repeat"/>
    <property type="match status" value="1"/>
</dbReference>
<evidence type="ECO:0000259" key="2">
    <source>
        <dbReference type="PROSITE" id="PS50174"/>
    </source>
</evidence>
<dbReference type="GO" id="GO:0003676">
    <property type="term" value="F:nucleic acid binding"/>
    <property type="evidence" value="ECO:0007669"/>
    <property type="project" value="InterPro"/>
</dbReference>
<dbReference type="eggNOG" id="KOG2384">
    <property type="taxonomic scope" value="Eukaryota"/>
</dbReference>
<reference evidence="3 4" key="1">
    <citation type="journal article" date="2008" name="Nature">
        <title>The genome of the choanoflagellate Monosiga brevicollis and the origin of metazoans.</title>
        <authorList>
            <consortium name="JGI Sequencing"/>
            <person name="King N."/>
            <person name="Westbrook M.J."/>
            <person name="Young S.L."/>
            <person name="Kuo A."/>
            <person name="Abedin M."/>
            <person name="Chapman J."/>
            <person name="Fairclough S."/>
            <person name="Hellsten U."/>
            <person name="Isogai Y."/>
            <person name="Letunic I."/>
            <person name="Marr M."/>
            <person name="Pincus D."/>
            <person name="Putnam N."/>
            <person name="Rokas A."/>
            <person name="Wright K.J."/>
            <person name="Zuzow R."/>
            <person name="Dirks W."/>
            <person name="Good M."/>
            <person name="Goodstein D."/>
            <person name="Lemons D."/>
            <person name="Li W."/>
            <person name="Lyons J.B."/>
            <person name="Morris A."/>
            <person name="Nichols S."/>
            <person name="Richter D.J."/>
            <person name="Salamov A."/>
            <person name="Bork P."/>
            <person name="Lim W.A."/>
            <person name="Manning G."/>
            <person name="Miller W.T."/>
            <person name="McGinnis W."/>
            <person name="Shapiro H."/>
            <person name="Tjian R."/>
            <person name="Grigoriev I.V."/>
            <person name="Rokhsar D."/>
        </authorList>
    </citation>
    <scope>NUCLEOTIDE SEQUENCE [LARGE SCALE GENOMIC DNA]</scope>
    <source>
        <strain evidence="4">MX1 / ATCC 50154</strain>
    </source>
</reference>
<dbReference type="Gene3D" id="1.25.40.20">
    <property type="entry name" value="Ankyrin repeat-containing domain"/>
    <property type="match status" value="1"/>
</dbReference>
<dbReference type="PANTHER" id="PTHR20923">
    <property type="entry name" value="BAT4 PROTEIN-RELATED"/>
    <property type="match status" value="1"/>
</dbReference>
<dbReference type="InterPro" id="IPR036770">
    <property type="entry name" value="Ankyrin_rpt-contain_sf"/>
</dbReference>
<dbReference type="KEGG" id="mbr:MONBRDRAFT_6414"/>
<dbReference type="InterPro" id="IPR039146">
    <property type="entry name" value="GPANK1"/>
</dbReference>
<gene>
    <name evidence="3" type="ORF">MONBRDRAFT_6414</name>
</gene>
<protein>
    <recommendedName>
        <fullName evidence="2">G-patch domain-containing protein</fullName>
    </recommendedName>
</protein>
<sequence>MATGGGEGAATAAGKYPGFVKSKVGSAQQLVTVPRVAARDSSVAAGSQRDVALRHEYLAIVDDDLPVPTCPDAPPKVDRGLASRRLVRRANPRAKTASLSRSKLRQGLLRAAQDNDAAFVRRHAEALAQSGLACCLDDYAWTPLMIASAANALDVVHALEEVFGYDQLDYEHADRGGNTALSIARQHGHEQLVDFLVAVAARTPAEPRPTSATEQAGSAGDKTSTHPIPASSKALAPQPWFCAPCGLEVREAEASHCASIAHNINCARPVARHPFVLGVANKGYQLMKAAGWNEQSGLGPAQAGRIAPVKTVLKRDRAGLASAQDQSSEVPAQKAKVTHFKANDLQAVRDAPRPARRLDQPLPRKVQARLVAAEQQRDRDWRHMAAASDQPRLEPT</sequence>